<evidence type="ECO:0000313" key="3">
    <source>
        <dbReference type="Proteomes" id="UP000186817"/>
    </source>
</evidence>
<name>A0A1Q9F0U4_SYMMI</name>
<sequence length="725" mass="81945">MAAVPAADQPVPEDEADEEEEEEPFDPWAAAGQQAGDAPSPTDAAEYRQFLQFLNRRGGARRGRAEGDDEDDDDKDSRSNAGPPPTWATDNGEKLLKAMDTRELYGDDEREDMLNSLFKITHATRRQKNESHKEFFSRWELAIRKLSEHNITLPPEYLGFLLTMALQLNQEEVKVLMNFTRGKLSQKDVNGWVESDGSEALPSSLETPTQRGLTESAGGVFKDILYKSMIDYQCQSREVFDFEVGQAVYFWRRGLFDPDNDIELNDQSAVEEQAADVGLGSSSGVKREAEEHLGPPGKRSRMHLIEVYHLHLHGLAKQRQKKESKASDFKGADYEKLQTAILKEIINNLGTQAYEPLSREDSQRTELNKPEKIQIMESRYVITIKLLEPAEVSKAESEGVLLEVKDLIEANRISEEDLLVSVVADAAWGNAKEQPWIEDSPEDYWQEQADGAAPAGPDLHDLTEYRTVVKFDTAADGTMWKEVIEDKWSDANVIRVIQDGAWTGSSYFPKSKKEKLPASKLHSSLNKPAAESQQPGRTDRDLPRPPSLRDGDAGYDDGGCKEKATGSSGRRWIPWRLKDKHYKEAWGRCIGIVYFSWSYSLIGCGSGPGFINVRKGFANGFLRPSARSRSKLSNLRHGCLQRCFESLKYKPCQYLPLRGYNPDWAEGGESPFHSQRDPASKPRAWRFDLLWSSSRKDRNDPPVLSDGKAHRRLRRANQYEINLRD</sequence>
<feature type="compositionally biased region" description="Polar residues" evidence="1">
    <location>
        <begin position="521"/>
        <end position="536"/>
    </location>
</feature>
<keyword evidence="3" id="KW-1185">Reference proteome</keyword>
<feature type="region of interest" description="Disordered" evidence="1">
    <location>
        <begin position="276"/>
        <end position="298"/>
    </location>
</feature>
<feature type="region of interest" description="Disordered" evidence="1">
    <location>
        <begin position="1"/>
        <end position="91"/>
    </location>
</feature>
<evidence type="ECO:0000256" key="1">
    <source>
        <dbReference type="SAM" id="MobiDB-lite"/>
    </source>
</evidence>
<protein>
    <submittedName>
        <fullName evidence="2">Uncharacterized protein</fullName>
    </submittedName>
</protein>
<dbReference type="OrthoDB" id="418696at2759"/>
<dbReference type="EMBL" id="LSRX01000030">
    <property type="protein sequence ID" value="OLQ13269.1"/>
    <property type="molecule type" value="Genomic_DNA"/>
</dbReference>
<proteinExistence type="predicted"/>
<comment type="caution">
    <text evidence="2">The sequence shown here is derived from an EMBL/GenBank/DDBJ whole genome shotgun (WGS) entry which is preliminary data.</text>
</comment>
<accession>A0A1Q9F0U4</accession>
<reference evidence="2 3" key="1">
    <citation type="submission" date="2016-02" db="EMBL/GenBank/DDBJ databases">
        <title>Genome analysis of coral dinoflagellate symbionts highlights evolutionary adaptations to a symbiotic lifestyle.</title>
        <authorList>
            <person name="Aranda M."/>
            <person name="Li Y."/>
            <person name="Liew Y.J."/>
            <person name="Baumgarten S."/>
            <person name="Simakov O."/>
            <person name="Wilson M."/>
            <person name="Piel J."/>
            <person name="Ashoor H."/>
            <person name="Bougouffa S."/>
            <person name="Bajic V.B."/>
            <person name="Ryu T."/>
            <person name="Ravasi T."/>
            <person name="Bayer T."/>
            <person name="Micklem G."/>
            <person name="Kim H."/>
            <person name="Bhak J."/>
            <person name="Lajeunesse T.C."/>
            <person name="Voolstra C.R."/>
        </authorList>
    </citation>
    <scope>NUCLEOTIDE SEQUENCE [LARGE SCALE GENOMIC DNA]</scope>
    <source>
        <strain evidence="2 3">CCMP2467</strain>
    </source>
</reference>
<feature type="compositionally biased region" description="Low complexity" evidence="1">
    <location>
        <begin position="1"/>
        <end position="10"/>
    </location>
</feature>
<gene>
    <name evidence="2" type="ORF">AK812_SmicGene2760</name>
</gene>
<dbReference type="AlphaFoldDB" id="A0A1Q9F0U4"/>
<feature type="region of interest" description="Disordered" evidence="1">
    <location>
        <begin position="519"/>
        <end position="567"/>
    </location>
</feature>
<feature type="compositionally biased region" description="Basic and acidic residues" evidence="1">
    <location>
        <begin position="537"/>
        <end position="564"/>
    </location>
</feature>
<feature type="compositionally biased region" description="Acidic residues" evidence="1">
    <location>
        <begin position="11"/>
        <end position="25"/>
    </location>
</feature>
<evidence type="ECO:0000313" key="2">
    <source>
        <dbReference type="EMBL" id="OLQ13269.1"/>
    </source>
</evidence>
<organism evidence="2 3">
    <name type="scientific">Symbiodinium microadriaticum</name>
    <name type="common">Dinoflagellate</name>
    <name type="synonym">Zooxanthella microadriatica</name>
    <dbReference type="NCBI Taxonomy" id="2951"/>
    <lineage>
        <taxon>Eukaryota</taxon>
        <taxon>Sar</taxon>
        <taxon>Alveolata</taxon>
        <taxon>Dinophyceae</taxon>
        <taxon>Suessiales</taxon>
        <taxon>Symbiodiniaceae</taxon>
        <taxon>Symbiodinium</taxon>
    </lineage>
</organism>
<dbReference type="Proteomes" id="UP000186817">
    <property type="component" value="Unassembled WGS sequence"/>
</dbReference>